<dbReference type="Proteomes" id="UP000659654">
    <property type="component" value="Unassembled WGS sequence"/>
</dbReference>
<dbReference type="Proteomes" id="UP000095284">
    <property type="component" value="Unplaced"/>
</dbReference>
<dbReference type="InterPro" id="IPR006954">
    <property type="entry name" value="Mlt-10-like"/>
</dbReference>
<keyword evidence="2" id="KW-0732">Signal</keyword>
<keyword evidence="6" id="KW-1185">Reference proteome</keyword>
<dbReference type="EMBL" id="CAJFDI010000004">
    <property type="protein sequence ID" value="CAD5228465.1"/>
    <property type="molecule type" value="Genomic_DNA"/>
</dbReference>
<reference evidence="7" key="1">
    <citation type="submission" date="2016-11" db="UniProtKB">
        <authorList>
            <consortium name="WormBaseParasite"/>
        </authorList>
    </citation>
    <scope>IDENTIFICATION</scope>
</reference>
<proteinExistence type="predicted"/>
<gene>
    <name evidence="3" type="ORF">BXYJ_LOCUS10458</name>
</gene>
<sequence length="714" mass="82937">MNSLRLYVSFVVLITVADSVMRRELQRRKFDLNLDKLEKFEKHAIIRLMIKMKAKKLLRERDHNSRKLYEICSRDAKRIPELAQCVVNLMDKTDELPMISFQNEDNPFMMFLRRMKRERPRRSIGLRNNPVRWRISRIQRVESRQVEYQKPKVVDENLWPRQEEGTKTNMAWTKNQGEQNESVDQTAKAEQKQNDRDENLWPEERHQYPKSTTAPAKNLWQLRKEEQGKFTEPTSSWAKKRTELPEIFKKMEKVKSYMSKAAECHKFLDDMGKRTSKYLADLNHTTVFQTKAPSPFSAFEKIVGMFQSDKMFQRMSILSPHLFNLFPKGKPLGPEFLSPELLSFHDKGFFSLQSIFQSSQVGDSEMFKWMELLMQLTGASKKLDELLTTNKDQIEYIEKVAYPKVQEIKKRIRIWDEVKRSYSNQQRDQLESDGYTFISPGQAEKLYGAASEVYYSSPEERERFLEERIRQLATLKDYQDHEENQRPKREIAEPPKPESKGFRWWSPAVEGKIPDIRTLEPYAFEGRYGGGVVLDGLILSPYAFTAEIVSPSVLSLEVLSPNAFLASILSPLALFSRILSPSAFRAEILSPQTLSSYILTPEVFVAEILSPRFLDLRAGSGRALSVEILTPYIVSAKYLSPEYLSVYVLSPSILTPHIESSGYLNVEILSPHLLSGHGHPGHDTEESHHFSPEHHHEHQDNEYQHLLNLPHSYG</sequence>
<protein>
    <submittedName>
        <fullName evidence="3">(pine wood nematode) hypothetical protein</fullName>
    </submittedName>
</protein>
<feature type="region of interest" description="Disordered" evidence="1">
    <location>
        <begin position="159"/>
        <end position="215"/>
    </location>
</feature>
<dbReference type="Proteomes" id="UP000582659">
    <property type="component" value="Unassembled WGS sequence"/>
</dbReference>
<feature type="compositionally biased region" description="Basic and acidic residues" evidence="1">
    <location>
        <begin position="187"/>
        <end position="207"/>
    </location>
</feature>
<reference evidence="4" key="2">
    <citation type="submission" date="2020-08" db="EMBL/GenBank/DDBJ databases">
        <authorList>
            <person name="Kikuchi T."/>
        </authorList>
    </citation>
    <scope>NUCLEOTIDE SEQUENCE</scope>
    <source>
        <strain evidence="3">Ka4C1</strain>
    </source>
</reference>
<accession>A0A1I7RIT2</accession>
<evidence type="ECO:0000313" key="4">
    <source>
        <dbReference type="EMBL" id="CAG9119074.1"/>
    </source>
</evidence>
<evidence type="ECO:0000313" key="3">
    <source>
        <dbReference type="EMBL" id="CAD5228465.1"/>
    </source>
</evidence>
<dbReference type="eggNOG" id="ENOG502SJZ3">
    <property type="taxonomic scope" value="Eukaryota"/>
</dbReference>
<dbReference type="EMBL" id="CAJFCV020000004">
    <property type="protein sequence ID" value="CAG9119074.1"/>
    <property type="molecule type" value="Genomic_DNA"/>
</dbReference>
<evidence type="ECO:0000313" key="5">
    <source>
        <dbReference type="Proteomes" id="UP000095284"/>
    </source>
</evidence>
<dbReference type="Pfam" id="PF04870">
    <property type="entry name" value="Moulting_cycle"/>
    <property type="match status" value="1"/>
</dbReference>
<feature type="compositionally biased region" description="Basic and acidic residues" evidence="1">
    <location>
        <begin position="680"/>
        <end position="700"/>
    </location>
</feature>
<feature type="compositionally biased region" description="Basic and acidic residues" evidence="1">
    <location>
        <begin position="477"/>
        <end position="499"/>
    </location>
</feature>
<feature type="region of interest" description="Disordered" evidence="1">
    <location>
        <begin position="476"/>
        <end position="499"/>
    </location>
</feature>
<feature type="region of interest" description="Disordered" evidence="1">
    <location>
        <begin position="675"/>
        <end position="700"/>
    </location>
</feature>
<evidence type="ECO:0000256" key="1">
    <source>
        <dbReference type="SAM" id="MobiDB-lite"/>
    </source>
</evidence>
<organism evidence="5 7">
    <name type="scientific">Bursaphelenchus xylophilus</name>
    <name type="common">Pinewood nematode worm</name>
    <name type="synonym">Aphelenchoides xylophilus</name>
    <dbReference type="NCBI Taxonomy" id="6326"/>
    <lineage>
        <taxon>Eukaryota</taxon>
        <taxon>Metazoa</taxon>
        <taxon>Ecdysozoa</taxon>
        <taxon>Nematoda</taxon>
        <taxon>Chromadorea</taxon>
        <taxon>Rhabditida</taxon>
        <taxon>Tylenchina</taxon>
        <taxon>Tylenchomorpha</taxon>
        <taxon>Aphelenchoidea</taxon>
        <taxon>Aphelenchoididae</taxon>
        <taxon>Bursaphelenchus</taxon>
    </lineage>
</organism>
<evidence type="ECO:0000313" key="7">
    <source>
        <dbReference type="WBParaSite" id="BXY_0061400.1"/>
    </source>
</evidence>
<feature type="signal peptide" evidence="2">
    <location>
        <begin position="1"/>
        <end position="19"/>
    </location>
</feature>
<dbReference type="WBParaSite" id="BXY_0061400.1">
    <property type="protein sequence ID" value="BXY_0061400.1"/>
    <property type="gene ID" value="BXY_0061400"/>
</dbReference>
<feature type="compositionally biased region" description="Polar residues" evidence="1">
    <location>
        <begin position="167"/>
        <end position="185"/>
    </location>
</feature>
<dbReference type="OrthoDB" id="5870064at2759"/>
<dbReference type="PANTHER" id="PTHR21523:SF38">
    <property type="entry name" value="MLT-TEN (MLT-10) RELATED"/>
    <property type="match status" value="1"/>
</dbReference>
<name>A0A1I7RIT2_BURXY</name>
<dbReference type="AlphaFoldDB" id="A0A1I7RIT2"/>
<evidence type="ECO:0000256" key="2">
    <source>
        <dbReference type="SAM" id="SignalP"/>
    </source>
</evidence>
<evidence type="ECO:0000313" key="6">
    <source>
        <dbReference type="Proteomes" id="UP000659654"/>
    </source>
</evidence>
<feature type="chain" id="PRO_5035399411" evidence="2">
    <location>
        <begin position="20"/>
        <end position="714"/>
    </location>
</feature>
<dbReference type="PANTHER" id="PTHR21523">
    <property type="match status" value="1"/>
</dbReference>